<proteinExistence type="predicted"/>
<dbReference type="AlphaFoldDB" id="A0AAD7EMV9"/>
<reference evidence="1" key="1">
    <citation type="submission" date="2023-03" db="EMBL/GenBank/DDBJ databases">
        <title>Massive genome expansion in bonnet fungi (Mycena s.s.) driven by repeated elements and novel gene families across ecological guilds.</title>
        <authorList>
            <consortium name="Lawrence Berkeley National Laboratory"/>
            <person name="Harder C.B."/>
            <person name="Miyauchi S."/>
            <person name="Viragh M."/>
            <person name="Kuo A."/>
            <person name="Thoen E."/>
            <person name="Andreopoulos B."/>
            <person name="Lu D."/>
            <person name="Skrede I."/>
            <person name="Drula E."/>
            <person name="Henrissat B."/>
            <person name="Morin E."/>
            <person name="Kohler A."/>
            <person name="Barry K."/>
            <person name="LaButti K."/>
            <person name="Morin E."/>
            <person name="Salamov A."/>
            <person name="Lipzen A."/>
            <person name="Mereny Z."/>
            <person name="Hegedus B."/>
            <person name="Baldrian P."/>
            <person name="Stursova M."/>
            <person name="Weitz H."/>
            <person name="Taylor A."/>
            <person name="Grigoriev I.V."/>
            <person name="Nagy L.G."/>
            <person name="Martin F."/>
            <person name="Kauserud H."/>
        </authorList>
    </citation>
    <scope>NUCLEOTIDE SEQUENCE</scope>
    <source>
        <strain evidence="1">CBHHK002</strain>
    </source>
</reference>
<gene>
    <name evidence="1" type="ORF">DFH08DRAFT_964831</name>
</gene>
<organism evidence="1 2">
    <name type="scientific">Mycena albidolilacea</name>
    <dbReference type="NCBI Taxonomy" id="1033008"/>
    <lineage>
        <taxon>Eukaryota</taxon>
        <taxon>Fungi</taxon>
        <taxon>Dikarya</taxon>
        <taxon>Basidiomycota</taxon>
        <taxon>Agaricomycotina</taxon>
        <taxon>Agaricomycetes</taxon>
        <taxon>Agaricomycetidae</taxon>
        <taxon>Agaricales</taxon>
        <taxon>Marasmiineae</taxon>
        <taxon>Mycenaceae</taxon>
        <taxon>Mycena</taxon>
    </lineage>
</organism>
<comment type="caution">
    <text evidence="1">The sequence shown here is derived from an EMBL/GenBank/DDBJ whole genome shotgun (WGS) entry which is preliminary data.</text>
</comment>
<dbReference type="Proteomes" id="UP001218218">
    <property type="component" value="Unassembled WGS sequence"/>
</dbReference>
<name>A0AAD7EMV9_9AGAR</name>
<dbReference type="EMBL" id="JARIHO010000030">
    <property type="protein sequence ID" value="KAJ7336871.1"/>
    <property type="molecule type" value="Genomic_DNA"/>
</dbReference>
<keyword evidence="2" id="KW-1185">Reference proteome</keyword>
<evidence type="ECO:0000313" key="2">
    <source>
        <dbReference type="Proteomes" id="UP001218218"/>
    </source>
</evidence>
<evidence type="ECO:0000313" key="1">
    <source>
        <dbReference type="EMBL" id="KAJ7336871.1"/>
    </source>
</evidence>
<accession>A0AAD7EMV9</accession>
<sequence length="166" mass="17999">MHAHPNPYYDLWNFSLGVWVAVPLAYEFTVVMDEPTLIRRSGTFAAIAPLTILSRELCLPPLCLPTTNTSRQHLHLRSDDETEASAMCKFIKLEPHTPPAYCCLPPPACRLPSLCLAGGSIKFAPASPLLSGGVKLAPASLVALLRLAFRVLLAVPISSLPHLLHA</sequence>
<protein>
    <submittedName>
        <fullName evidence="1">Uncharacterized protein</fullName>
    </submittedName>
</protein>